<accession>A0A4V3WFS4</accession>
<proteinExistence type="inferred from homology"/>
<dbReference type="InterPro" id="IPR029063">
    <property type="entry name" value="SAM-dependent_MTases_sf"/>
</dbReference>
<reference evidence="5 6" key="1">
    <citation type="submission" date="2019-04" db="EMBL/GenBank/DDBJ databases">
        <title>Bacillus sediminilitoris sp. nov., isolated from a tidal flat sediment on the East China Sea.</title>
        <authorList>
            <person name="Wei Y."/>
            <person name="Mao H."/>
            <person name="Fang J."/>
        </authorList>
    </citation>
    <scope>NUCLEOTIDE SEQUENCE [LARGE SCALE GENOMIC DNA]</scope>
    <source>
        <strain evidence="5 6">DSL-17</strain>
    </source>
</reference>
<feature type="binding site" evidence="4">
    <location>
        <position position="244"/>
    </location>
    <ligand>
        <name>S-methyl-5'-thioadenosine</name>
        <dbReference type="ChEBI" id="CHEBI:17509"/>
    </ligand>
</feature>
<feature type="transmembrane region" description="Helical" evidence="4">
    <location>
        <begin position="44"/>
        <end position="62"/>
    </location>
</feature>
<dbReference type="NCBIfam" id="NF037959">
    <property type="entry name" value="MFS_SpdSyn"/>
    <property type="match status" value="1"/>
</dbReference>
<comment type="similarity">
    <text evidence="1 4">Belongs to the spermidine/spermine synthase family.</text>
</comment>
<dbReference type="GO" id="GO:0005886">
    <property type="term" value="C:plasma membrane"/>
    <property type="evidence" value="ECO:0007669"/>
    <property type="project" value="UniProtKB-SubCell"/>
</dbReference>
<feature type="active site" description="Proton acceptor" evidence="4">
    <location>
        <position position="370"/>
    </location>
</feature>
<feature type="binding site" evidence="4">
    <location>
        <position position="274"/>
    </location>
    <ligand>
        <name>spermidine</name>
        <dbReference type="ChEBI" id="CHEBI:57834"/>
    </ligand>
</feature>
<dbReference type="HAMAP" id="MF_00198">
    <property type="entry name" value="Spermidine_synth"/>
    <property type="match status" value="1"/>
</dbReference>
<evidence type="ECO:0000313" key="6">
    <source>
        <dbReference type="Proteomes" id="UP000310334"/>
    </source>
</evidence>
<feature type="binding site" evidence="4">
    <location>
        <position position="298"/>
    </location>
    <ligand>
        <name>spermidine</name>
        <dbReference type="ChEBI" id="CHEBI:57834"/>
    </ligand>
</feature>
<dbReference type="OrthoDB" id="9793120at2"/>
<comment type="catalytic activity">
    <reaction evidence="4">
        <text>S-adenosyl 3-(methylsulfanyl)propylamine + putrescine = S-methyl-5'-thioadenosine + spermidine + H(+)</text>
        <dbReference type="Rhea" id="RHEA:12721"/>
        <dbReference type="ChEBI" id="CHEBI:15378"/>
        <dbReference type="ChEBI" id="CHEBI:17509"/>
        <dbReference type="ChEBI" id="CHEBI:57443"/>
        <dbReference type="ChEBI" id="CHEBI:57834"/>
        <dbReference type="ChEBI" id="CHEBI:326268"/>
        <dbReference type="EC" id="2.5.1.16"/>
    </reaction>
</comment>
<feature type="transmembrane region" description="Helical" evidence="4">
    <location>
        <begin position="202"/>
        <end position="219"/>
    </location>
</feature>
<feature type="transmembrane region" description="Helical" evidence="4">
    <location>
        <begin position="74"/>
        <end position="100"/>
    </location>
</feature>
<dbReference type="CDD" id="cd02440">
    <property type="entry name" value="AdoMet_MTases"/>
    <property type="match status" value="1"/>
</dbReference>
<comment type="subunit">
    <text evidence="4">Homodimer or homotetramer.</text>
</comment>
<dbReference type="SUPFAM" id="SSF53335">
    <property type="entry name" value="S-adenosyl-L-methionine-dependent methyltransferases"/>
    <property type="match status" value="1"/>
</dbReference>
<dbReference type="InterPro" id="IPR030373">
    <property type="entry name" value="PABS_CS"/>
</dbReference>
<dbReference type="EC" id="2.5.1.16" evidence="4"/>
<comment type="caution">
    <text evidence="5">The sequence shown here is derived from an EMBL/GenBank/DDBJ whole genome shotgun (WGS) entry which is preliminary data.</text>
</comment>
<keyword evidence="4" id="KW-0472">Membrane</keyword>
<dbReference type="GO" id="GO:0010487">
    <property type="term" value="F:thermospermine synthase activity"/>
    <property type="evidence" value="ECO:0007669"/>
    <property type="project" value="UniProtKB-ARBA"/>
</dbReference>
<keyword evidence="4" id="KW-1133">Transmembrane helix</keyword>
<keyword evidence="2 4" id="KW-0808">Transferase</keyword>
<dbReference type="FunFam" id="3.40.50.150:FF:000088">
    <property type="entry name" value="Polyamine aminopropyltransferase"/>
    <property type="match status" value="1"/>
</dbReference>
<feature type="binding site" evidence="4">
    <location>
        <begin position="352"/>
        <end position="353"/>
    </location>
    <ligand>
        <name>S-methyl-5'-thioadenosine</name>
        <dbReference type="ChEBI" id="CHEBI:17509"/>
    </ligand>
</feature>
<protein>
    <recommendedName>
        <fullName evidence="4">Polyamine aminopropyltransferase</fullName>
    </recommendedName>
    <alternativeName>
        <fullName evidence="4">Putrescine aminopropyltransferase</fullName>
        <shortName evidence="4">PAPT</shortName>
    </alternativeName>
    <alternativeName>
        <fullName evidence="4">Spermidine synthase</fullName>
        <shortName evidence="4">SPDS</shortName>
        <shortName evidence="4">SPDSY</shortName>
        <ecNumber evidence="4">2.5.1.16</ecNumber>
    </alternativeName>
</protein>
<dbReference type="PANTHER" id="PTHR43317">
    <property type="entry name" value="THERMOSPERMINE SYNTHASE ACAULIS5"/>
    <property type="match status" value="1"/>
</dbReference>
<dbReference type="Pfam" id="PF01564">
    <property type="entry name" value="Spermine_synth"/>
    <property type="match status" value="1"/>
</dbReference>
<comment type="pathway">
    <text evidence="4">Amine and polyamine biosynthesis; spermidine biosynthesis; spermidine from putrescine: step 1/1.</text>
</comment>
<dbReference type="PANTHER" id="PTHR43317:SF1">
    <property type="entry name" value="THERMOSPERMINE SYNTHASE ACAULIS5"/>
    <property type="match status" value="1"/>
</dbReference>
<keyword evidence="6" id="KW-1185">Reference proteome</keyword>
<comment type="subcellular location">
    <subcellularLocation>
        <location evidence="4">Cell membrane</location>
        <topology evidence="4">Multi-pass membrane protein</topology>
    </subcellularLocation>
</comment>
<dbReference type="EMBL" id="SSNT01000004">
    <property type="protein sequence ID" value="THF81437.1"/>
    <property type="molecule type" value="Genomic_DNA"/>
</dbReference>
<evidence type="ECO:0000256" key="1">
    <source>
        <dbReference type="ARBA" id="ARBA00007867"/>
    </source>
</evidence>
<evidence type="ECO:0000313" key="5">
    <source>
        <dbReference type="EMBL" id="THF81437.1"/>
    </source>
</evidence>
<comment type="caution">
    <text evidence="4">Lacks conserved residue(s) required for the propagation of feature annotation.</text>
</comment>
<dbReference type="PROSITE" id="PS51006">
    <property type="entry name" value="PABS_2"/>
    <property type="match status" value="1"/>
</dbReference>
<name>A0A4V3WFS4_9BACI</name>
<dbReference type="InterPro" id="IPR001045">
    <property type="entry name" value="Spermi_synthase"/>
</dbReference>
<keyword evidence="3 4" id="KW-0620">Polyamine biosynthesis</keyword>
<dbReference type="Proteomes" id="UP000310334">
    <property type="component" value="Unassembled WGS sequence"/>
</dbReference>
<dbReference type="GO" id="GO:0008295">
    <property type="term" value="P:spermidine biosynthetic process"/>
    <property type="evidence" value="ECO:0007669"/>
    <property type="project" value="UniProtKB-UniRule"/>
</dbReference>
<dbReference type="AlphaFoldDB" id="A0A4V3WFS4"/>
<feature type="transmembrane region" description="Helical" evidence="4">
    <location>
        <begin position="169"/>
        <end position="190"/>
    </location>
</feature>
<dbReference type="GO" id="GO:0004766">
    <property type="term" value="F:spermidine synthase activity"/>
    <property type="evidence" value="ECO:0007669"/>
    <property type="project" value="UniProtKB-UniRule"/>
</dbReference>
<keyword evidence="4" id="KW-0745">Spermidine biosynthesis</keyword>
<keyword evidence="4" id="KW-1003">Cell membrane</keyword>
<dbReference type="InterPro" id="IPR030374">
    <property type="entry name" value="PABS"/>
</dbReference>
<sequence>MIENTIKQSKAIYWASGIVSVCGIIFEVLFGAAGSYLLGDGVKQYTLTISLFLTGMGIGASISEKVTKNLLLSFVWIEYLIGIIAGFSTFVLFGVSAFLSEGMDSFFLYFITLLVGALTGVELPILIRKANEIGVTVKKSTARVLFSDYAGGLIGGLLFVYIFRPEFGLVKTAFLVAIINVVVALWILLYFKKEIKTFRRHFTAGIAIFLLLVGGLFIGEETAFSFEQKLYRDPIIHTEQTEYQQIILTKEQGDLRLFLDGQLQFSSSDEYRYHETLVHPAMATAQSREHILILGGGDGLALRELQKYDEVKSMTLVDLDPKVVELGKTHRDIVNLNEHSYEDERVHVENEDAFQYLKNEQAFYDVILVDLPDPNNESLNKLYTMEFYQLIRNHLTPGGSIMIQATSPTFATDVYWSINQTVQAADLHTANLHVDVPSFGDWGFVLAKREAFTLKETEINVKTKFLTNDVLDGLTSFGKDIDQEITDEKGNKVPLETNTLTRPTIIEKYEKAWRNY</sequence>
<dbReference type="PROSITE" id="PS01330">
    <property type="entry name" value="PABS_1"/>
    <property type="match status" value="1"/>
</dbReference>
<feature type="binding site" evidence="4">
    <location>
        <position position="318"/>
    </location>
    <ligand>
        <name>S-methyl-5'-thioadenosine</name>
        <dbReference type="ChEBI" id="CHEBI:17509"/>
    </ligand>
</feature>
<keyword evidence="4" id="KW-0812">Transmembrane</keyword>
<dbReference type="UniPathway" id="UPA00248">
    <property type="reaction ID" value="UER00314"/>
</dbReference>
<gene>
    <name evidence="4" type="primary">speE</name>
    <name evidence="5" type="ORF">E6W99_05885</name>
</gene>
<feature type="transmembrane region" description="Helical" evidence="4">
    <location>
        <begin position="106"/>
        <end position="126"/>
    </location>
</feature>
<dbReference type="NCBIfam" id="NF002956">
    <property type="entry name" value="PRK03612.1"/>
    <property type="match status" value="1"/>
</dbReference>
<comment type="function">
    <text evidence="4">Catalyzes the irreversible transfer of a propylamine group from the amino donor S-adenosylmethioninamine (decarboxy-AdoMet) to putrescine (1,4-diaminobutane) to yield spermidine.</text>
</comment>
<dbReference type="RefSeq" id="WP_136352273.1">
    <property type="nucleotide sequence ID" value="NZ_CP046266.1"/>
</dbReference>
<organism evidence="5 6">
    <name type="scientific">Metabacillus sediminilitoris</name>
    <dbReference type="NCBI Taxonomy" id="2567941"/>
    <lineage>
        <taxon>Bacteria</taxon>
        <taxon>Bacillati</taxon>
        <taxon>Bacillota</taxon>
        <taxon>Bacilli</taxon>
        <taxon>Bacillales</taxon>
        <taxon>Bacillaceae</taxon>
        <taxon>Metabacillus</taxon>
    </lineage>
</organism>
<feature type="transmembrane region" description="Helical" evidence="4">
    <location>
        <begin position="12"/>
        <end position="38"/>
    </location>
</feature>
<evidence type="ECO:0000256" key="2">
    <source>
        <dbReference type="ARBA" id="ARBA00022679"/>
    </source>
</evidence>
<evidence type="ECO:0000256" key="4">
    <source>
        <dbReference type="HAMAP-Rule" id="MF_00198"/>
    </source>
</evidence>
<dbReference type="Gene3D" id="3.40.50.150">
    <property type="entry name" value="Vaccinia Virus protein VP39"/>
    <property type="match status" value="1"/>
</dbReference>
<evidence type="ECO:0000256" key="3">
    <source>
        <dbReference type="ARBA" id="ARBA00023115"/>
    </source>
</evidence>
<feature type="transmembrane region" description="Helical" evidence="4">
    <location>
        <begin position="146"/>
        <end position="163"/>
    </location>
</feature>